<organism evidence="2 3">
    <name type="scientific">Thelohanellus kitauei</name>
    <name type="common">Myxosporean</name>
    <dbReference type="NCBI Taxonomy" id="669202"/>
    <lineage>
        <taxon>Eukaryota</taxon>
        <taxon>Metazoa</taxon>
        <taxon>Cnidaria</taxon>
        <taxon>Myxozoa</taxon>
        <taxon>Myxosporea</taxon>
        <taxon>Bivalvulida</taxon>
        <taxon>Platysporina</taxon>
        <taxon>Myxobolidae</taxon>
        <taxon>Thelohanellus</taxon>
    </lineage>
</organism>
<dbReference type="Gene3D" id="3.30.70.270">
    <property type="match status" value="2"/>
</dbReference>
<keyword evidence="3" id="KW-1185">Reference proteome</keyword>
<dbReference type="InterPro" id="IPR050951">
    <property type="entry name" value="Retrovirus_Pol_polyprotein"/>
</dbReference>
<dbReference type="Proteomes" id="UP000031668">
    <property type="component" value="Unassembled WGS sequence"/>
</dbReference>
<dbReference type="InterPro" id="IPR000477">
    <property type="entry name" value="RT_dom"/>
</dbReference>
<comment type="caution">
    <text evidence="2">The sequence shown here is derived from an EMBL/GenBank/DDBJ whole genome shotgun (WGS) entry which is preliminary data.</text>
</comment>
<dbReference type="Pfam" id="PF00078">
    <property type="entry name" value="RVT_1"/>
    <property type="match status" value="1"/>
</dbReference>
<dbReference type="SUPFAM" id="SSF56672">
    <property type="entry name" value="DNA/RNA polymerases"/>
    <property type="match status" value="1"/>
</dbReference>
<name>A0A0C2ILS8_THEKT</name>
<dbReference type="PANTHER" id="PTHR37984">
    <property type="entry name" value="PROTEIN CBG26694"/>
    <property type="match status" value="1"/>
</dbReference>
<dbReference type="InterPro" id="IPR043502">
    <property type="entry name" value="DNA/RNA_pol_sf"/>
</dbReference>
<protein>
    <submittedName>
        <fullName evidence="2">Transposon Ty3-I Gag-Pol polyprotein</fullName>
    </submittedName>
</protein>
<dbReference type="OrthoDB" id="5985335at2759"/>
<evidence type="ECO:0000313" key="2">
    <source>
        <dbReference type="EMBL" id="KII66394.1"/>
    </source>
</evidence>
<dbReference type="FunFam" id="3.30.70.270:FF:000003">
    <property type="entry name" value="Transposon Ty3-G Gag-Pol polyprotein"/>
    <property type="match status" value="1"/>
</dbReference>
<dbReference type="EMBL" id="JWZT01003539">
    <property type="protein sequence ID" value="KII66394.1"/>
    <property type="molecule type" value="Genomic_DNA"/>
</dbReference>
<sequence>METVLRDIKMTACYLDDIIITGRTDEEHPENLDCVLNRLNSYGLKVKISKCSFFKDDVEYCGYTFSEKGVSMSKKKIEAILKIPKPKNVSEVKSLCGLINYYRSHIENLSSILFPLYIMLEAVLDASFHEAKSKMIRNMTLANSDSNVPIV</sequence>
<dbReference type="AlphaFoldDB" id="A0A0C2ILS8"/>
<accession>A0A0C2ILS8</accession>
<feature type="domain" description="Reverse transcriptase" evidence="1">
    <location>
        <begin position="1"/>
        <end position="65"/>
    </location>
</feature>
<reference evidence="2 3" key="1">
    <citation type="journal article" date="2014" name="Genome Biol. Evol.">
        <title>The genome of the myxosporean Thelohanellus kitauei shows adaptations to nutrient acquisition within its fish host.</title>
        <authorList>
            <person name="Yang Y."/>
            <person name="Xiong J."/>
            <person name="Zhou Z."/>
            <person name="Huo F."/>
            <person name="Miao W."/>
            <person name="Ran C."/>
            <person name="Liu Y."/>
            <person name="Zhang J."/>
            <person name="Feng J."/>
            <person name="Wang M."/>
            <person name="Wang M."/>
            <person name="Wang L."/>
            <person name="Yao B."/>
        </authorList>
    </citation>
    <scope>NUCLEOTIDE SEQUENCE [LARGE SCALE GENOMIC DNA]</scope>
    <source>
        <strain evidence="2">Wuqing</strain>
    </source>
</reference>
<proteinExistence type="predicted"/>
<dbReference type="OMA" id="YYRSHIE"/>
<dbReference type="PANTHER" id="PTHR37984:SF10">
    <property type="entry name" value="RIBONUCLEASE H"/>
    <property type="match status" value="1"/>
</dbReference>
<dbReference type="InterPro" id="IPR043128">
    <property type="entry name" value="Rev_trsase/Diguanyl_cyclase"/>
</dbReference>
<gene>
    <name evidence="2" type="ORF">RF11_05761</name>
</gene>
<evidence type="ECO:0000313" key="3">
    <source>
        <dbReference type="Proteomes" id="UP000031668"/>
    </source>
</evidence>
<dbReference type="PROSITE" id="PS50878">
    <property type="entry name" value="RT_POL"/>
    <property type="match status" value="1"/>
</dbReference>
<evidence type="ECO:0000259" key="1">
    <source>
        <dbReference type="PROSITE" id="PS50878"/>
    </source>
</evidence>